<feature type="domain" description="Beta-ketoacyl-[acyl-carrier-protein] synthase III C-terminal" evidence="9">
    <location>
        <begin position="392"/>
        <end position="474"/>
    </location>
</feature>
<feature type="transmembrane region" description="Helical" evidence="7">
    <location>
        <begin position="34"/>
        <end position="52"/>
    </location>
</feature>
<keyword evidence="3 6" id="KW-0808">Transferase</keyword>
<keyword evidence="7" id="KW-0812">Transmembrane</keyword>
<evidence type="ECO:0000256" key="5">
    <source>
        <dbReference type="ARBA" id="ARBA00047375"/>
    </source>
</evidence>
<evidence type="ECO:0000313" key="11">
    <source>
        <dbReference type="Proteomes" id="UP001172457"/>
    </source>
</evidence>
<gene>
    <name evidence="10" type="ORF">OSB04_023209</name>
</gene>
<evidence type="ECO:0000259" key="8">
    <source>
        <dbReference type="Pfam" id="PF08392"/>
    </source>
</evidence>
<evidence type="ECO:0000259" key="9">
    <source>
        <dbReference type="Pfam" id="PF08541"/>
    </source>
</evidence>
<dbReference type="AlphaFoldDB" id="A0AA38VZE6"/>
<dbReference type="Gene3D" id="3.40.47.10">
    <property type="match status" value="1"/>
</dbReference>
<dbReference type="EMBL" id="JARYMX010000006">
    <property type="protein sequence ID" value="KAJ9543502.1"/>
    <property type="molecule type" value="Genomic_DNA"/>
</dbReference>
<feature type="transmembrane region" description="Helical" evidence="7">
    <location>
        <begin position="185"/>
        <end position="205"/>
    </location>
</feature>
<dbReference type="GO" id="GO:0006633">
    <property type="term" value="P:fatty acid biosynthetic process"/>
    <property type="evidence" value="ECO:0007669"/>
    <property type="project" value="InterPro"/>
</dbReference>
<protein>
    <recommendedName>
        <fullName evidence="6">3-ketoacyl-CoA synthase</fullName>
        <ecNumber evidence="6">2.3.1.-</ecNumber>
    </recommendedName>
</protein>
<evidence type="ECO:0000256" key="4">
    <source>
        <dbReference type="ARBA" id="ARBA00023315"/>
    </source>
</evidence>
<dbReference type="CDD" id="cd00831">
    <property type="entry name" value="CHS_like"/>
    <property type="match status" value="1"/>
</dbReference>
<keyword evidence="11" id="KW-1185">Reference proteome</keyword>
<dbReference type="InterPro" id="IPR012392">
    <property type="entry name" value="3-ktacl-CoA_syn"/>
</dbReference>
<evidence type="ECO:0000313" key="10">
    <source>
        <dbReference type="EMBL" id="KAJ9543502.1"/>
    </source>
</evidence>
<dbReference type="InterPro" id="IPR013747">
    <property type="entry name" value="ACP_syn_III_C"/>
</dbReference>
<keyword evidence="7" id="KW-1133">Transmembrane helix</keyword>
<dbReference type="PANTHER" id="PTHR31561">
    <property type="entry name" value="3-KETOACYL-COA SYNTHASE"/>
    <property type="match status" value="1"/>
</dbReference>
<dbReference type="Pfam" id="PF08541">
    <property type="entry name" value="ACP_syn_III_C"/>
    <property type="match status" value="1"/>
</dbReference>
<dbReference type="EC" id="2.3.1.-" evidence="6"/>
<dbReference type="PIRSF" id="PIRSF036417">
    <property type="entry name" value="3-ktacl-CoA_syn"/>
    <property type="match status" value="1"/>
</dbReference>
<organism evidence="10 11">
    <name type="scientific">Centaurea solstitialis</name>
    <name type="common">yellow star-thistle</name>
    <dbReference type="NCBI Taxonomy" id="347529"/>
    <lineage>
        <taxon>Eukaryota</taxon>
        <taxon>Viridiplantae</taxon>
        <taxon>Streptophyta</taxon>
        <taxon>Embryophyta</taxon>
        <taxon>Tracheophyta</taxon>
        <taxon>Spermatophyta</taxon>
        <taxon>Magnoliopsida</taxon>
        <taxon>eudicotyledons</taxon>
        <taxon>Gunneridae</taxon>
        <taxon>Pentapetalae</taxon>
        <taxon>asterids</taxon>
        <taxon>campanulids</taxon>
        <taxon>Asterales</taxon>
        <taxon>Asteraceae</taxon>
        <taxon>Carduoideae</taxon>
        <taxon>Cardueae</taxon>
        <taxon>Centaureinae</taxon>
        <taxon>Centaurea</taxon>
    </lineage>
</organism>
<reference evidence="10" key="1">
    <citation type="submission" date="2023-03" db="EMBL/GenBank/DDBJ databases">
        <title>Chromosome-scale reference genome and RAD-based genetic map of yellow starthistle (Centaurea solstitialis) reveal putative structural variation and QTLs associated with invader traits.</title>
        <authorList>
            <person name="Reatini B."/>
            <person name="Cang F.A."/>
            <person name="Jiang Q."/>
            <person name="Mckibben M.T.W."/>
            <person name="Barker M.S."/>
            <person name="Rieseberg L.H."/>
            <person name="Dlugosch K.M."/>
        </authorList>
    </citation>
    <scope>NUCLEOTIDE SEQUENCE</scope>
    <source>
        <strain evidence="10">CAN-66</strain>
        <tissue evidence="10">Leaf</tissue>
    </source>
</reference>
<dbReference type="GO" id="GO:0009922">
    <property type="term" value="F:fatty acid elongase activity"/>
    <property type="evidence" value="ECO:0007669"/>
    <property type="project" value="UniProtKB-EC"/>
</dbReference>
<dbReference type="Pfam" id="PF08392">
    <property type="entry name" value="FAE1_CUT1_RppA"/>
    <property type="match status" value="2"/>
</dbReference>
<comment type="similarity">
    <text evidence="2 6">Belongs to the thiolase-like superfamily. Chalcone/stilbene synthases family.</text>
</comment>
<comment type="caution">
    <text evidence="10">The sequence shown here is derived from an EMBL/GenBank/DDBJ whole genome shotgun (WGS) entry which is preliminary data.</text>
</comment>
<keyword evidence="7" id="KW-0472">Membrane</keyword>
<dbReference type="InterPro" id="IPR016039">
    <property type="entry name" value="Thiolase-like"/>
</dbReference>
<dbReference type="Proteomes" id="UP001172457">
    <property type="component" value="Chromosome 6"/>
</dbReference>
<evidence type="ECO:0000256" key="6">
    <source>
        <dbReference type="PIRNR" id="PIRNR036417"/>
    </source>
</evidence>
<feature type="domain" description="FAE" evidence="8">
    <location>
        <begin position="245"/>
        <end position="376"/>
    </location>
</feature>
<dbReference type="SUPFAM" id="SSF53901">
    <property type="entry name" value="Thiolase-like"/>
    <property type="match status" value="3"/>
</dbReference>
<proteinExistence type="inferred from homology"/>
<sequence>MVDADNHKSLITKFLWKNLPKSNMHSNFNPEAKLLLLSLILSLILILVFYMTKRTSRRVYLIDFACYKAPDSQKIAKDTMIERARHSGYFSEDNVDLMQKVLGKSGLGDSTYLAEVYLKQVADPCLKESKREIEMSVFGSIDMLLAKTGVRCEEIGILVVNCTIFNMEPSLSSMIVNRYKLKEGIINYNLVGMGCSAGLMAIGLAEQLLQAFFTKPWFQCRAPSTDVEDVLKYQRHEQSPLMFHISQVHHDTYALVTSTESITENCYIGDDRSKFLINCLFRVGGAAVLLSNRPSDRETSKYQLLHTVHNNEASSDRSYNCIIQEEDDDGQRGITVTRHLVTVASSVVKSNVTMLGLRILPISEKIKYLTNMIAIKLRPAANIPRYKPNYTKSIEHFLPHVGGKPVLDEMQRSLGFSNSMMEASRMTLYRFGNTSSSSIWYELAYEEAKGRVKKGGRVWQIAFGSGFKCSSVVWCAMRTVDYDEMNPWTVEIGRFPVDMECDDHDHETSMSIFLQGAK</sequence>
<feature type="domain" description="FAE" evidence="8">
    <location>
        <begin position="53"/>
        <end position="211"/>
    </location>
</feature>
<evidence type="ECO:0000256" key="3">
    <source>
        <dbReference type="ARBA" id="ARBA00022679"/>
    </source>
</evidence>
<comment type="catalytic activity">
    <reaction evidence="5">
        <text>a very-long-chain acyl-CoA + malonyl-CoA + H(+) = a very-long-chain 3-oxoacyl-CoA + CO2 + CoA</text>
        <dbReference type="Rhea" id="RHEA:32727"/>
        <dbReference type="ChEBI" id="CHEBI:15378"/>
        <dbReference type="ChEBI" id="CHEBI:16526"/>
        <dbReference type="ChEBI" id="CHEBI:57287"/>
        <dbReference type="ChEBI" id="CHEBI:57384"/>
        <dbReference type="ChEBI" id="CHEBI:90725"/>
        <dbReference type="ChEBI" id="CHEBI:90736"/>
        <dbReference type="EC" id="2.3.1.199"/>
    </reaction>
</comment>
<comment type="pathway">
    <text evidence="1 6">Lipid metabolism; fatty acid biosynthesis.</text>
</comment>
<name>A0AA38VZE6_9ASTR</name>
<evidence type="ECO:0000256" key="2">
    <source>
        <dbReference type="ARBA" id="ARBA00005531"/>
    </source>
</evidence>
<dbReference type="InterPro" id="IPR013601">
    <property type="entry name" value="FAE1_typ3_polyketide_synth"/>
</dbReference>
<evidence type="ECO:0000256" key="7">
    <source>
        <dbReference type="SAM" id="Phobius"/>
    </source>
</evidence>
<accession>A0AA38VZE6</accession>
<dbReference type="GO" id="GO:0016020">
    <property type="term" value="C:membrane"/>
    <property type="evidence" value="ECO:0007669"/>
    <property type="project" value="InterPro"/>
</dbReference>
<evidence type="ECO:0000256" key="1">
    <source>
        <dbReference type="ARBA" id="ARBA00005194"/>
    </source>
</evidence>
<keyword evidence="4 6" id="KW-0012">Acyltransferase</keyword>